<keyword evidence="3" id="KW-1185">Reference proteome</keyword>
<reference evidence="2 3" key="1">
    <citation type="submission" date="2018-06" db="EMBL/GenBank/DDBJ databases">
        <authorList>
            <consortium name="Pathogen Informatics"/>
            <person name="Doyle S."/>
        </authorList>
    </citation>
    <scope>NUCLEOTIDE SEQUENCE [LARGE SCALE GENOMIC DNA]</scope>
    <source>
        <strain evidence="2 3">NCTC4824</strain>
    </source>
</reference>
<dbReference type="STRING" id="1348624.GCA_001591545_00543"/>
<dbReference type="EMBL" id="LS483476">
    <property type="protein sequence ID" value="SQI55287.1"/>
    <property type="molecule type" value="Genomic_DNA"/>
</dbReference>
<evidence type="ECO:0000313" key="2">
    <source>
        <dbReference type="EMBL" id="SQI55287.1"/>
    </source>
</evidence>
<organism evidence="2 3">
    <name type="scientific">Lederbergia lenta</name>
    <name type="common">Bacillus lentus</name>
    <dbReference type="NCBI Taxonomy" id="1467"/>
    <lineage>
        <taxon>Bacteria</taxon>
        <taxon>Bacillati</taxon>
        <taxon>Bacillota</taxon>
        <taxon>Bacilli</taxon>
        <taxon>Bacillales</taxon>
        <taxon>Bacillaceae</taxon>
        <taxon>Lederbergia</taxon>
    </lineage>
</organism>
<accession>A0A2X4VSS8</accession>
<evidence type="ECO:0000313" key="3">
    <source>
        <dbReference type="Proteomes" id="UP000249134"/>
    </source>
</evidence>
<dbReference type="AlphaFoldDB" id="A0A2X4VSS8"/>
<dbReference type="KEGG" id="blen:NCTC4824_01455"/>
<dbReference type="InterPro" id="IPR002931">
    <property type="entry name" value="Transglutaminase-like"/>
</dbReference>
<dbReference type="SMART" id="SM00460">
    <property type="entry name" value="TGc"/>
    <property type="match status" value="1"/>
</dbReference>
<dbReference type="SUPFAM" id="SSF54001">
    <property type="entry name" value="Cysteine proteinases"/>
    <property type="match status" value="1"/>
</dbReference>
<sequence>MSITHVSRFFLIIISLFLFSACEKAPLSTKTSEQTEEQKQENKYELAVKEKNAELELKPLELTTYGEEVGASLKNPTHQKFAVSETVLIEGNIEKHDQLRGDFAWIKIHFVGNASTSDSLEYYAPIEDGKFKQKVILYNGEGEYRINVLLPSKDKDNYYYDLAKINVINVNPTIHRDITYSPFAQEAELNIEAPSSGFIEGNEVFTLKGETNLTDGNNELMIELKKDGETWKHMLPIKDKKFTYDIPLFYGKGVHQLKVYVPDKEKTNYFQEATTLYIENESDLVTEPITYFTEYDERGVTLSSPSFGGEETELTYRIQGSIDEDAPFAKETTHLYITTKKDGEEALDVIPVNDFTFDDSFYLRFGPGKYEIVVSVPEIKEENSSHFKFFGVAKFHVENTATEGNPDLLPSRGIQSDSPEIIAIANDLTKDKKTDREIAKAIYEYSAKTISYDVAKLKNDEFAWDDSALKVLDLKTGVCQDYSYLAIALLRASGKEARFVTGHAGSGFNRARHAWVEVKVDGEWLIMDPTWGSGYVDKDKFVAKYTEDYFDPDEEAFAKTHFRAKVEY</sequence>
<dbReference type="InterPro" id="IPR038765">
    <property type="entry name" value="Papain-like_cys_pep_sf"/>
</dbReference>
<gene>
    <name evidence="2" type="ORF">NCTC4824_01455</name>
</gene>
<name>A0A2X4VSS8_LEDLE</name>
<dbReference type="PANTHER" id="PTHR33490">
    <property type="entry name" value="BLR5614 PROTEIN-RELATED"/>
    <property type="match status" value="1"/>
</dbReference>
<dbReference type="PANTHER" id="PTHR33490:SF6">
    <property type="entry name" value="SLL1049 PROTEIN"/>
    <property type="match status" value="1"/>
</dbReference>
<dbReference type="Proteomes" id="UP000249134">
    <property type="component" value="Chromosome 1"/>
</dbReference>
<dbReference type="Pfam" id="PF01841">
    <property type="entry name" value="Transglut_core"/>
    <property type="match status" value="1"/>
</dbReference>
<protein>
    <submittedName>
        <fullName evidence="2">Transglutaminase domain-containing protein</fullName>
    </submittedName>
</protein>
<proteinExistence type="predicted"/>
<dbReference type="Gene3D" id="3.10.620.30">
    <property type="match status" value="1"/>
</dbReference>
<evidence type="ECO:0000259" key="1">
    <source>
        <dbReference type="SMART" id="SM00460"/>
    </source>
</evidence>
<dbReference type="RefSeq" id="WP_111703426.1">
    <property type="nucleotide sequence ID" value="NZ_CBCSGM010000001.1"/>
</dbReference>
<feature type="domain" description="Transglutaminase-like" evidence="1">
    <location>
        <begin position="471"/>
        <end position="531"/>
    </location>
</feature>